<keyword evidence="2" id="KW-1185">Reference proteome</keyword>
<dbReference type="EMBL" id="CP093345">
    <property type="protein sequence ID" value="WOG92491.1"/>
    <property type="molecule type" value="Genomic_DNA"/>
</dbReference>
<sequence>MTSNSANPESTFAALHSDIIETHLLTRFDGASLASVASTSNLLHALCDKQSLWKDICDSTWKSVQHPLVQEAISNFPGGYRSFYSDSFPVLGANSRQGKNHGLVENQTVEIISAVDIHYGKNPVFSRVAVTNTDASSFPGSLFSVDLIDRKETVEIPLKCEGFEKMSELEDKLRLSWIVIDPTLKRAANVSSLRPVSVRPHGDKRAVEVTYAAILSGKCCDIDTTEFVECRIVAVFGCEEGNNMEVRELSLCLVDMVRSRLNGELSLRILQEAMENGERRKESGQGKEMYAKSLDFKRQRFVFWVFFASFLISLFWLA</sequence>
<accession>A0A166AP04</accession>
<dbReference type="InterPro" id="IPR045283">
    <property type="entry name" value="AT3G44326-like"/>
</dbReference>
<dbReference type="KEGG" id="dcr:108211082"/>
<dbReference type="Proteomes" id="UP000077755">
    <property type="component" value="Chromosome 3"/>
</dbReference>
<reference evidence="1" key="2">
    <citation type="submission" date="2022-03" db="EMBL/GenBank/DDBJ databases">
        <title>Draft title - Genomic analysis of global carrot germplasm unveils the trajectory of domestication and the origin of high carotenoid orange carrot.</title>
        <authorList>
            <person name="Iorizzo M."/>
            <person name="Ellison S."/>
            <person name="Senalik D."/>
            <person name="Macko-Podgorni A."/>
            <person name="Grzebelus D."/>
            <person name="Bostan H."/>
            <person name="Rolling W."/>
            <person name="Curaba J."/>
            <person name="Simon P."/>
        </authorList>
    </citation>
    <scope>NUCLEOTIDE SEQUENCE</scope>
    <source>
        <tissue evidence="1">Leaf</tissue>
    </source>
</reference>
<name>A0A166AP04_DAUCS</name>
<organism evidence="1 2">
    <name type="scientific">Daucus carota subsp. sativus</name>
    <name type="common">Carrot</name>
    <dbReference type="NCBI Taxonomy" id="79200"/>
    <lineage>
        <taxon>Eukaryota</taxon>
        <taxon>Viridiplantae</taxon>
        <taxon>Streptophyta</taxon>
        <taxon>Embryophyta</taxon>
        <taxon>Tracheophyta</taxon>
        <taxon>Spermatophyta</taxon>
        <taxon>Magnoliopsida</taxon>
        <taxon>eudicotyledons</taxon>
        <taxon>Gunneridae</taxon>
        <taxon>Pentapetalae</taxon>
        <taxon>asterids</taxon>
        <taxon>campanulids</taxon>
        <taxon>Apiales</taxon>
        <taxon>Apiaceae</taxon>
        <taxon>Apioideae</taxon>
        <taxon>Scandiceae</taxon>
        <taxon>Daucinae</taxon>
        <taxon>Daucus</taxon>
        <taxon>Daucus sect. Daucus</taxon>
    </lineage>
</organism>
<dbReference type="PANTHER" id="PTHR33736:SF18">
    <property type="entry name" value="F-BOX DOMAIN-CONTAINING PROTEIN"/>
    <property type="match status" value="1"/>
</dbReference>
<gene>
    <name evidence="1" type="ORF">DCAR_0311760</name>
</gene>
<dbReference type="AlphaFoldDB" id="A0A166AP04"/>
<dbReference type="InterPro" id="IPR036047">
    <property type="entry name" value="F-box-like_dom_sf"/>
</dbReference>
<evidence type="ECO:0000313" key="2">
    <source>
        <dbReference type="Proteomes" id="UP000077755"/>
    </source>
</evidence>
<proteinExistence type="predicted"/>
<dbReference type="SUPFAM" id="SSF81383">
    <property type="entry name" value="F-box domain"/>
    <property type="match status" value="1"/>
</dbReference>
<dbReference type="OrthoDB" id="671172at2759"/>
<dbReference type="PANTHER" id="PTHR33736">
    <property type="entry name" value="F-BOX PROTEIN-RELATED"/>
    <property type="match status" value="1"/>
</dbReference>
<evidence type="ECO:0000313" key="1">
    <source>
        <dbReference type="EMBL" id="WOG92491.1"/>
    </source>
</evidence>
<protein>
    <submittedName>
        <fullName evidence="1">Uncharacterized protein</fullName>
    </submittedName>
</protein>
<dbReference type="OMA" id="DICDSTW"/>
<reference evidence="1" key="1">
    <citation type="journal article" date="2016" name="Nat. Genet.">
        <title>A high-quality carrot genome assembly provides new insights into carotenoid accumulation and asterid genome evolution.</title>
        <authorList>
            <person name="Iorizzo M."/>
            <person name="Ellison S."/>
            <person name="Senalik D."/>
            <person name="Zeng P."/>
            <person name="Satapoomin P."/>
            <person name="Huang J."/>
            <person name="Bowman M."/>
            <person name="Iovene M."/>
            <person name="Sanseverino W."/>
            <person name="Cavagnaro P."/>
            <person name="Yildiz M."/>
            <person name="Macko-Podgorni A."/>
            <person name="Moranska E."/>
            <person name="Grzebelus E."/>
            <person name="Grzebelus D."/>
            <person name="Ashrafi H."/>
            <person name="Zheng Z."/>
            <person name="Cheng S."/>
            <person name="Spooner D."/>
            <person name="Van Deynze A."/>
            <person name="Simon P."/>
        </authorList>
    </citation>
    <scope>NUCLEOTIDE SEQUENCE</scope>
    <source>
        <tissue evidence="1">Leaf</tissue>
    </source>
</reference>
<dbReference type="Gramene" id="KZN01574">
    <property type="protein sequence ID" value="KZN01574"/>
    <property type="gene ID" value="DCAR_010328"/>
</dbReference>